<protein>
    <submittedName>
        <fullName evidence="1">Uncharacterized protein</fullName>
    </submittedName>
</protein>
<dbReference type="PROSITE" id="PS51257">
    <property type="entry name" value="PROKAR_LIPOPROTEIN"/>
    <property type="match status" value="1"/>
</dbReference>
<name>A0A9W4TJ26_9FLAO</name>
<proteinExistence type="predicted"/>
<dbReference type="KEGG" id="fcs:TRV642_1951"/>
<dbReference type="AlphaFoldDB" id="A0A9W4TJ26"/>
<dbReference type="RefSeq" id="WP_263362840.1">
    <property type="nucleotide sequence ID" value="NZ_OX336425.1"/>
</dbReference>
<evidence type="ECO:0000313" key="2">
    <source>
        <dbReference type="Proteomes" id="UP001152749"/>
    </source>
</evidence>
<accession>A0A9W4TJ26</accession>
<gene>
    <name evidence="1" type="ORF">TRV642_1951</name>
</gene>
<dbReference type="Proteomes" id="UP001152749">
    <property type="component" value="Chromosome"/>
</dbReference>
<sequence length="258" mass="30364">MKRLYLILAISLFFFGCKNEDKKIKPKSEPVTVFPTIVNPLNLKYESFFDEENPTWISTANYNFNYIGKLKDSISLGVEYFSIAEFPKNRKKDSEIEKRQRRNAEYYIEWDKKNRYSFMQEQKVEIQICSKKINNFHTALLRNRTKDTIPIGFGDRIPLILEAKNKLGKWEPIQERFVYMCGNGVGTIILPPKEIAITLVPNFKGNYKTQLRLSMGSNKSNAIWGNINYRQFESKFDENGEYKEEYKNEGKTPENNDR</sequence>
<evidence type="ECO:0000313" key="1">
    <source>
        <dbReference type="EMBL" id="CAI2766883.1"/>
    </source>
</evidence>
<dbReference type="EMBL" id="OX336425">
    <property type="protein sequence ID" value="CAI2766883.1"/>
    <property type="molecule type" value="Genomic_DNA"/>
</dbReference>
<organism evidence="1 2">
    <name type="scientific">Flavobacterium collinsii</name>
    <dbReference type="NCBI Taxonomy" id="1114861"/>
    <lineage>
        <taxon>Bacteria</taxon>
        <taxon>Pseudomonadati</taxon>
        <taxon>Bacteroidota</taxon>
        <taxon>Flavobacteriia</taxon>
        <taxon>Flavobacteriales</taxon>
        <taxon>Flavobacteriaceae</taxon>
        <taxon>Flavobacterium</taxon>
    </lineage>
</organism>
<reference evidence="1" key="1">
    <citation type="submission" date="2022-09" db="EMBL/GenBank/DDBJ databases">
        <authorList>
            <person name="Duchaud E."/>
        </authorList>
    </citation>
    <scope>NUCLEOTIDE SEQUENCE</scope>
    <source>
        <strain evidence="1">TRV642</strain>
    </source>
</reference>